<evidence type="ECO:0000313" key="2">
    <source>
        <dbReference type="Proteomes" id="UP000827872"/>
    </source>
</evidence>
<reference evidence="1" key="1">
    <citation type="submission" date="2021-08" db="EMBL/GenBank/DDBJ databases">
        <title>The first chromosome-level gecko genome reveals the dynamic sex chromosomes of Neotropical dwarf geckos (Sphaerodactylidae: Sphaerodactylus).</title>
        <authorList>
            <person name="Pinto B.J."/>
            <person name="Keating S.E."/>
            <person name="Gamble T."/>
        </authorList>
    </citation>
    <scope>NUCLEOTIDE SEQUENCE</scope>
    <source>
        <strain evidence="1">TG3544</strain>
    </source>
</reference>
<name>A0ACB8F9P0_9SAUR</name>
<comment type="caution">
    <text evidence="1">The sequence shown here is derived from an EMBL/GenBank/DDBJ whole genome shotgun (WGS) entry which is preliminary data.</text>
</comment>
<proteinExistence type="predicted"/>
<keyword evidence="2" id="KW-1185">Reference proteome</keyword>
<organism evidence="1 2">
    <name type="scientific">Sphaerodactylus townsendi</name>
    <dbReference type="NCBI Taxonomy" id="933632"/>
    <lineage>
        <taxon>Eukaryota</taxon>
        <taxon>Metazoa</taxon>
        <taxon>Chordata</taxon>
        <taxon>Craniata</taxon>
        <taxon>Vertebrata</taxon>
        <taxon>Euteleostomi</taxon>
        <taxon>Lepidosauria</taxon>
        <taxon>Squamata</taxon>
        <taxon>Bifurcata</taxon>
        <taxon>Gekkota</taxon>
        <taxon>Sphaerodactylidae</taxon>
        <taxon>Sphaerodactylus</taxon>
    </lineage>
</organism>
<evidence type="ECO:0000313" key="1">
    <source>
        <dbReference type="EMBL" id="KAH8001725.1"/>
    </source>
</evidence>
<dbReference type="EMBL" id="CM037621">
    <property type="protein sequence ID" value="KAH8001725.1"/>
    <property type="molecule type" value="Genomic_DNA"/>
</dbReference>
<protein>
    <submittedName>
        <fullName evidence="1">Uncharacterized protein</fullName>
    </submittedName>
</protein>
<sequence length="302" mass="33397">MASRKTYLLKHIIALHRDHLYAKDNMDTGSSEKKMETSAGLKLILKRYRTGASRKALWRRKRISSGSCGIEDAQIVGDANNVDSKSEEISPSAKDMQLNEDHMFLSEKHIHSGTKSPTALQYSRAEDGLCSGRGLLKKAVRGPTVMMVKNNKISVPANYSAKFMGFKMVDGKQHIVIKLLPKPKLPAVDKIDGVKDISAECLQRDNHSLLSGAGPHEGYQGSKADSLESRKQQEIGQEQPVYALLPNGRQAVFLKCMSPNKSLVQNHNVFQGIVVSKCLKDVKQFTVYPLVRIGSGFLTVSF</sequence>
<dbReference type="Proteomes" id="UP000827872">
    <property type="component" value="Linkage Group LG08"/>
</dbReference>
<gene>
    <name evidence="1" type="ORF">K3G42_014522</name>
</gene>
<accession>A0ACB8F9P0</accession>